<evidence type="ECO:0000256" key="4">
    <source>
        <dbReference type="ARBA" id="ARBA00022801"/>
    </source>
</evidence>
<evidence type="ECO:0000256" key="1">
    <source>
        <dbReference type="ARBA" id="ARBA00022722"/>
    </source>
</evidence>
<dbReference type="GO" id="GO:0031054">
    <property type="term" value="P:pre-miRNA processing"/>
    <property type="evidence" value="ECO:0007669"/>
    <property type="project" value="TreeGrafter"/>
</dbReference>
<dbReference type="GO" id="GO:0000166">
    <property type="term" value="F:nucleotide binding"/>
    <property type="evidence" value="ECO:0007669"/>
    <property type="project" value="UniProtKB-KW"/>
</dbReference>
<keyword evidence="7" id="KW-1185">Reference proteome</keyword>
<dbReference type="SUPFAM" id="SSF101690">
    <property type="entry name" value="PAZ domain"/>
    <property type="match status" value="1"/>
</dbReference>
<dbReference type="InterPro" id="IPR036085">
    <property type="entry name" value="PAZ_dom_sf"/>
</dbReference>
<organism evidence="6 7">
    <name type="scientific">Euroglyphus maynei</name>
    <name type="common">Mayne's house dust mite</name>
    <dbReference type="NCBI Taxonomy" id="6958"/>
    <lineage>
        <taxon>Eukaryota</taxon>
        <taxon>Metazoa</taxon>
        <taxon>Ecdysozoa</taxon>
        <taxon>Arthropoda</taxon>
        <taxon>Chelicerata</taxon>
        <taxon>Arachnida</taxon>
        <taxon>Acari</taxon>
        <taxon>Acariformes</taxon>
        <taxon>Sarcoptiformes</taxon>
        <taxon>Astigmata</taxon>
        <taxon>Psoroptidia</taxon>
        <taxon>Analgoidea</taxon>
        <taxon>Pyroglyphidae</taxon>
        <taxon>Pyroglyphinae</taxon>
        <taxon>Euroglyphus</taxon>
    </lineage>
</organism>
<dbReference type="GO" id="GO:0003723">
    <property type="term" value="F:RNA binding"/>
    <property type="evidence" value="ECO:0007669"/>
    <property type="project" value="InterPro"/>
</dbReference>
<accession>A0A1Y3B1X7</accession>
<protein>
    <submittedName>
        <fullName evidence="6">PAZ domain containing protein</fullName>
    </submittedName>
</protein>
<keyword evidence="3" id="KW-0255">Endonuclease</keyword>
<dbReference type="GO" id="GO:0005737">
    <property type="term" value="C:cytoplasm"/>
    <property type="evidence" value="ECO:0007669"/>
    <property type="project" value="TreeGrafter"/>
</dbReference>
<comment type="caution">
    <text evidence="6">The sequence shown here is derived from an EMBL/GenBank/DDBJ whole genome shotgun (WGS) entry which is preliminary data.</text>
</comment>
<keyword evidence="2" id="KW-0547">Nucleotide-binding</keyword>
<dbReference type="PROSITE" id="PS50821">
    <property type="entry name" value="PAZ"/>
    <property type="match status" value="1"/>
</dbReference>
<dbReference type="EMBL" id="MUJZ01048228">
    <property type="protein sequence ID" value="OTF74197.1"/>
    <property type="molecule type" value="Genomic_DNA"/>
</dbReference>
<name>A0A1Y3B1X7_EURMA</name>
<dbReference type="SMART" id="SM00949">
    <property type="entry name" value="PAZ"/>
    <property type="match status" value="1"/>
</dbReference>
<dbReference type="GO" id="GO:0070578">
    <property type="term" value="C:RISC-loading complex"/>
    <property type="evidence" value="ECO:0007669"/>
    <property type="project" value="TreeGrafter"/>
</dbReference>
<evidence type="ECO:0000259" key="5">
    <source>
        <dbReference type="PROSITE" id="PS50821"/>
    </source>
</evidence>
<gene>
    <name evidence="6" type="ORF">BLA29_006428</name>
</gene>
<dbReference type="Pfam" id="PF02170">
    <property type="entry name" value="PAZ"/>
    <property type="match status" value="1"/>
</dbReference>
<feature type="domain" description="PAZ" evidence="5">
    <location>
        <begin position="180"/>
        <end position="309"/>
    </location>
</feature>
<feature type="non-terminal residue" evidence="6">
    <location>
        <position position="1"/>
    </location>
</feature>
<sequence>SKRRQYFNKKVADSLRGQIFFHDESTDHYRFKYLYEFQLKLTYRLSEEHNTRGRRIIDPSETSRTFGIISPNRLPTICDFTIYNRSGEVTVMIVPILNIDFEITDEKRQQIENFHQYTFENVLPLGKSSIHFDRQNGSNGNYLIVPINSNGEQQKTIDWEFLELIWHHKNDPKSYDEEIFRHDDENKFIFDEQLYQDAVVIPKYRKDKLQAFYYVAEICYDLTPQSPFPDHDYQTFEKYYNRKYGKQITNLQQPLLDVDHTSARLNLLTPRFLNRRGLNLSSIKSSGHQSKRNPQQKQILVPELCFIHPFPASFWRKAVCLPCILYRLNLLLIAEELRFKIAKEAKIGVVELPEGEKWPRLDFGWSALVEQSRQQTIELEEKSNHLNHISSKDKQ</sequence>
<dbReference type="InterPro" id="IPR003100">
    <property type="entry name" value="PAZ_dom"/>
</dbReference>
<keyword evidence="4" id="KW-0378">Hydrolase</keyword>
<dbReference type="AlphaFoldDB" id="A0A1Y3B1X7"/>
<dbReference type="PANTHER" id="PTHR14950:SF37">
    <property type="entry name" value="ENDORIBONUCLEASE DICER"/>
    <property type="match status" value="1"/>
</dbReference>
<dbReference type="FunFam" id="2.170.260.10:FF:000002">
    <property type="entry name" value="Putative Endoribonuclease Dicer"/>
    <property type="match status" value="1"/>
</dbReference>
<proteinExistence type="predicted"/>
<dbReference type="GO" id="GO:0006309">
    <property type="term" value="P:apoptotic DNA fragmentation"/>
    <property type="evidence" value="ECO:0007669"/>
    <property type="project" value="TreeGrafter"/>
</dbReference>
<dbReference type="PANTHER" id="PTHR14950">
    <property type="entry name" value="DICER-RELATED"/>
    <property type="match status" value="1"/>
</dbReference>
<dbReference type="Proteomes" id="UP000194236">
    <property type="component" value="Unassembled WGS sequence"/>
</dbReference>
<keyword evidence="1" id="KW-0540">Nuclease</keyword>
<dbReference type="GO" id="GO:0030422">
    <property type="term" value="P:siRNA processing"/>
    <property type="evidence" value="ECO:0007669"/>
    <property type="project" value="TreeGrafter"/>
</dbReference>
<feature type="non-terminal residue" evidence="6">
    <location>
        <position position="395"/>
    </location>
</feature>
<evidence type="ECO:0000256" key="2">
    <source>
        <dbReference type="ARBA" id="ARBA00022741"/>
    </source>
</evidence>
<dbReference type="GO" id="GO:0004530">
    <property type="term" value="F:deoxyribonuclease I activity"/>
    <property type="evidence" value="ECO:0007669"/>
    <property type="project" value="TreeGrafter"/>
</dbReference>
<dbReference type="OrthoDB" id="2392202at2759"/>
<evidence type="ECO:0000313" key="7">
    <source>
        <dbReference type="Proteomes" id="UP000194236"/>
    </source>
</evidence>
<dbReference type="GO" id="GO:0004525">
    <property type="term" value="F:ribonuclease III activity"/>
    <property type="evidence" value="ECO:0007669"/>
    <property type="project" value="TreeGrafter"/>
</dbReference>
<dbReference type="InterPro" id="IPR048512">
    <property type="entry name" value="Dicer_platform"/>
</dbReference>
<dbReference type="GO" id="GO:0005634">
    <property type="term" value="C:nucleus"/>
    <property type="evidence" value="ECO:0007669"/>
    <property type="project" value="TreeGrafter"/>
</dbReference>
<evidence type="ECO:0000256" key="3">
    <source>
        <dbReference type="ARBA" id="ARBA00022759"/>
    </source>
</evidence>
<dbReference type="Gene3D" id="2.170.260.10">
    <property type="entry name" value="paz domain"/>
    <property type="match status" value="1"/>
</dbReference>
<reference evidence="6 7" key="1">
    <citation type="submission" date="2017-03" db="EMBL/GenBank/DDBJ databases">
        <title>Genome Survey of Euroglyphus maynei.</title>
        <authorList>
            <person name="Arlian L.G."/>
            <person name="Morgan M.S."/>
            <person name="Rider S.D."/>
        </authorList>
    </citation>
    <scope>NUCLEOTIDE SEQUENCE [LARGE SCALE GENOMIC DNA]</scope>
    <source>
        <strain evidence="6">Arlian Lab</strain>
        <tissue evidence="6">Whole body</tissue>
    </source>
</reference>
<dbReference type="Pfam" id="PF20931">
    <property type="entry name" value="Dicer_platform"/>
    <property type="match status" value="1"/>
</dbReference>
<evidence type="ECO:0000313" key="6">
    <source>
        <dbReference type="EMBL" id="OTF74197.1"/>
    </source>
</evidence>